<dbReference type="CDD" id="cd19481">
    <property type="entry name" value="RecA-like_protease"/>
    <property type="match status" value="1"/>
</dbReference>
<evidence type="ECO:0000313" key="7">
    <source>
        <dbReference type="Proteomes" id="UP000190897"/>
    </source>
</evidence>
<dbReference type="Pfam" id="PF00004">
    <property type="entry name" value="AAA"/>
    <property type="match status" value="1"/>
</dbReference>
<evidence type="ECO:0000256" key="1">
    <source>
        <dbReference type="ARBA" id="ARBA00006914"/>
    </source>
</evidence>
<accession>A0A1T5DKM6</accession>
<keyword evidence="7" id="KW-1185">Reference proteome</keyword>
<sequence length="492" mass="56469">MVNNAKHMEMEPLEAVNAQCLRTELQWFVAVANERLSVTFPNPPAPSEKDSKQEPPRDKGWLGKLFSDEQEAAQYGDIKLLTTSSATPPDLTQSVATYAELVRHYSMSTEERLVLMLALIPHIQPQLLDIFFAPNKINNRGFSEFGGIKGQQFGGFLPTIETALYIAAGNDLERRFRLAHIFEPDHFFFLHNILYIHTQPGNEPYTSGQICLTDEYTDFFTTGKQRTPQFSMDFPAKRLQTQMEWEDLVLEEVTAKQLDEIRIWLQHRETLMNDWGMAKKLKPGYKALFYGPPGTGKTLTASLLGKLFKRDVYRVDLSMVISKYIGETEKNLEKVFKRAENKNWILFFDEADALFGKRTTISDSHDKYANQEIAYLLQRLEDYPSLVILGTNMRYNIEEAFMRRLQVVVHFPKPQSKERQRLWQSSFSAKAQFAEDVNFEQIARQYELSGGSIVNVVQYASLLALSRGGNVISQSDIIQGIRKEYLKEGKTI</sequence>
<dbReference type="InterPro" id="IPR050221">
    <property type="entry name" value="26S_Proteasome_ATPase"/>
</dbReference>
<gene>
    <name evidence="6" type="ORF">SAMN05660293_01691</name>
</gene>
<evidence type="ECO:0000313" key="6">
    <source>
        <dbReference type="EMBL" id="SKB72235.1"/>
    </source>
</evidence>
<dbReference type="SMART" id="SM00382">
    <property type="entry name" value="AAA"/>
    <property type="match status" value="1"/>
</dbReference>
<dbReference type="RefSeq" id="WP_212567988.1">
    <property type="nucleotide sequence ID" value="NZ_FUZA01000002.1"/>
</dbReference>
<dbReference type="GO" id="GO:0016887">
    <property type="term" value="F:ATP hydrolysis activity"/>
    <property type="evidence" value="ECO:0007669"/>
    <property type="project" value="InterPro"/>
</dbReference>
<feature type="region of interest" description="Disordered" evidence="4">
    <location>
        <begin position="39"/>
        <end position="62"/>
    </location>
</feature>
<dbReference type="STRING" id="651661.SAMN05660293_01691"/>
<name>A0A1T5DKM6_9BACT</name>
<dbReference type="InterPro" id="IPR003593">
    <property type="entry name" value="AAA+_ATPase"/>
</dbReference>
<evidence type="ECO:0000256" key="4">
    <source>
        <dbReference type="SAM" id="MobiDB-lite"/>
    </source>
</evidence>
<dbReference type="Gene3D" id="1.10.8.60">
    <property type="match status" value="1"/>
</dbReference>
<dbReference type="GO" id="GO:0005524">
    <property type="term" value="F:ATP binding"/>
    <property type="evidence" value="ECO:0007669"/>
    <property type="project" value="UniProtKB-KW"/>
</dbReference>
<feature type="domain" description="AAA+ ATPase" evidence="5">
    <location>
        <begin position="283"/>
        <end position="415"/>
    </location>
</feature>
<dbReference type="SUPFAM" id="SSF52540">
    <property type="entry name" value="P-loop containing nucleoside triphosphate hydrolases"/>
    <property type="match status" value="1"/>
</dbReference>
<evidence type="ECO:0000256" key="3">
    <source>
        <dbReference type="ARBA" id="ARBA00022840"/>
    </source>
</evidence>
<evidence type="ECO:0000259" key="5">
    <source>
        <dbReference type="SMART" id="SM00382"/>
    </source>
</evidence>
<dbReference type="Gene3D" id="3.40.50.300">
    <property type="entry name" value="P-loop containing nucleotide triphosphate hydrolases"/>
    <property type="match status" value="1"/>
</dbReference>
<comment type="similarity">
    <text evidence="1">Belongs to the AAA ATPase family.</text>
</comment>
<dbReference type="InterPro" id="IPR003959">
    <property type="entry name" value="ATPase_AAA_core"/>
</dbReference>
<protein>
    <submittedName>
        <fullName evidence="6">ATPase family associated with various cellular activities (AAA)</fullName>
    </submittedName>
</protein>
<feature type="compositionally biased region" description="Basic and acidic residues" evidence="4">
    <location>
        <begin position="47"/>
        <end position="61"/>
    </location>
</feature>
<evidence type="ECO:0000256" key="2">
    <source>
        <dbReference type="ARBA" id="ARBA00022741"/>
    </source>
</evidence>
<keyword evidence="2" id="KW-0547">Nucleotide-binding</keyword>
<dbReference type="InterPro" id="IPR027417">
    <property type="entry name" value="P-loop_NTPase"/>
</dbReference>
<proteinExistence type="inferred from homology"/>
<keyword evidence="3" id="KW-0067">ATP-binding</keyword>
<dbReference type="Proteomes" id="UP000190897">
    <property type="component" value="Unassembled WGS sequence"/>
</dbReference>
<dbReference type="AlphaFoldDB" id="A0A1T5DKM6"/>
<dbReference type="EMBL" id="FUZA01000002">
    <property type="protein sequence ID" value="SKB72235.1"/>
    <property type="molecule type" value="Genomic_DNA"/>
</dbReference>
<reference evidence="7" key="1">
    <citation type="submission" date="2017-02" db="EMBL/GenBank/DDBJ databases">
        <authorList>
            <person name="Varghese N."/>
            <person name="Submissions S."/>
        </authorList>
    </citation>
    <scope>NUCLEOTIDE SEQUENCE [LARGE SCALE GENOMIC DNA]</scope>
    <source>
        <strain evidence="7">DSM 22270</strain>
    </source>
</reference>
<dbReference type="PANTHER" id="PTHR23073">
    <property type="entry name" value="26S PROTEASOME REGULATORY SUBUNIT"/>
    <property type="match status" value="1"/>
</dbReference>
<organism evidence="6 7">
    <name type="scientific">Dyadobacter psychrophilus</name>
    <dbReference type="NCBI Taxonomy" id="651661"/>
    <lineage>
        <taxon>Bacteria</taxon>
        <taxon>Pseudomonadati</taxon>
        <taxon>Bacteroidota</taxon>
        <taxon>Cytophagia</taxon>
        <taxon>Cytophagales</taxon>
        <taxon>Spirosomataceae</taxon>
        <taxon>Dyadobacter</taxon>
    </lineage>
</organism>